<reference evidence="3" key="1">
    <citation type="journal article" date="2019" name="Int. J. Syst. Evol. Microbiol.">
        <title>The Global Catalogue of Microorganisms (GCM) 10K type strain sequencing project: providing services to taxonomists for standard genome sequencing and annotation.</title>
        <authorList>
            <consortium name="The Broad Institute Genomics Platform"/>
            <consortium name="The Broad Institute Genome Sequencing Center for Infectious Disease"/>
            <person name="Wu L."/>
            <person name="Ma J."/>
        </authorList>
    </citation>
    <scope>NUCLEOTIDE SEQUENCE [LARGE SCALE GENOMIC DNA]</scope>
    <source>
        <strain evidence="3">CCUG 47105</strain>
    </source>
</reference>
<keyword evidence="3" id="KW-1185">Reference proteome</keyword>
<feature type="compositionally biased region" description="Pro residues" evidence="1">
    <location>
        <begin position="20"/>
        <end position="32"/>
    </location>
</feature>
<accession>A0ABW1X801</accession>
<evidence type="ECO:0000313" key="3">
    <source>
        <dbReference type="Proteomes" id="UP001596305"/>
    </source>
</evidence>
<proteinExistence type="predicted"/>
<dbReference type="RefSeq" id="WP_239527398.1">
    <property type="nucleotide sequence ID" value="NZ_BAAAIY010000003.1"/>
</dbReference>
<feature type="region of interest" description="Disordered" evidence="1">
    <location>
        <begin position="1"/>
        <end position="33"/>
    </location>
</feature>
<protein>
    <submittedName>
        <fullName evidence="2">Asp23/Gls24 family envelope stress response protein</fullName>
    </submittedName>
</protein>
<organism evidence="2 3">
    <name type="scientific">Oerskovia paurometabola</name>
    <dbReference type="NCBI Taxonomy" id="162170"/>
    <lineage>
        <taxon>Bacteria</taxon>
        <taxon>Bacillati</taxon>
        <taxon>Actinomycetota</taxon>
        <taxon>Actinomycetes</taxon>
        <taxon>Micrococcales</taxon>
        <taxon>Cellulomonadaceae</taxon>
        <taxon>Oerskovia</taxon>
    </lineage>
</organism>
<gene>
    <name evidence="2" type="ORF">ACFP71_08060</name>
</gene>
<sequence>MDVAEAFEHAHPGTGLGEPLRPPSGRFPPPLPDDVAQGETAERIVAAVLAVPGVVRLHAGVFGEVATYLPGRAVTGVRLRPEETEVHLVVSTDRPIPAVARDVHESVRALAPGPVRVYVEDVESPPSSSSAL</sequence>
<evidence type="ECO:0000313" key="2">
    <source>
        <dbReference type="EMBL" id="MFC6424774.1"/>
    </source>
</evidence>
<feature type="compositionally biased region" description="Basic and acidic residues" evidence="1">
    <location>
        <begin position="1"/>
        <end position="11"/>
    </location>
</feature>
<dbReference type="EMBL" id="JBHSTM010000004">
    <property type="protein sequence ID" value="MFC6424774.1"/>
    <property type="molecule type" value="Genomic_DNA"/>
</dbReference>
<comment type="caution">
    <text evidence="2">The sequence shown here is derived from an EMBL/GenBank/DDBJ whole genome shotgun (WGS) entry which is preliminary data.</text>
</comment>
<evidence type="ECO:0000256" key="1">
    <source>
        <dbReference type="SAM" id="MobiDB-lite"/>
    </source>
</evidence>
<dbReference type="Proteomes" id="UP001596305">
    <property type="component" value="Unassembled WGS sequence"/>
</dbReference>
<name>A0ABW1X801_9CELL</name>